<accession>A0A7T1TCK5</accession>
<dbReference type="Proteomes" id="UP000595046">
    <property type="component" value="Chromosome"/>
</dbReference>
<proteinExistence type="predicted"/>
<sequence>MDYDELEHALRDGSAAHVPREAVAGILGEIASGHRELRAVRHPLGFLCLPVVRDGERGVCVHLFGGGSAAGEPAAAGMHAHSWELLSHVLYGHVSNVPVRVTEPASAPAPGPAAGPSPGATHRVFEVHSAPDGTDELRPTERLVRSEPGPEHTSTGGETYTLAAGEFHSTVVRNGEPAATLVLGRTLPGRRDLFLGPVHGPARRTVRRLCGAEDTRRTVRAALRRVHAGHRE</sequence>
<name>A0A7T1TCK5_9ACTN</name>
<evidence type="ECO:0000313" key="1">
    <source>
        <dbReference type="EMBL" id="QPP10414.1"/>
    </source>
</evidence>
<dbReference type="AlphaFoldDB" id="A0A7T1TCK5"/>
<dbReference type="EMBL" id="CP048882">
    <property type="protein sequence ID" value="QPP10414.1"/>
    <property type="molecule type" value="Genomic_DNA"/>
</dbReference>
<reference evidence="2" key="1">
    <citation type="submission" date="2020-02" db="EMBL/GenBank/DDBJ databases">
        <title>Streptomyces sp. ASO4wet.</title>
        <authorList>
            <person name="Risdian C."/>
            <person name="Landwehr W."/>
            <person name="Schupp P."/>
            <person name="Wink J."/>
        </authorList>
    </citation>
    <scope>NUCLEOTIDE SEQUENCE [LARGE SCALE GENOMIC DNA]</scope>
    <source>
        <strain evidence="2">ASO4wet</strain>
    </source>
</reference>
<evidence type="ECO:0000313" key="2">
    <source>
        <dbReference type="Proteomes" id="UP000595046"/>
    </source>
</evidence>
<protein>
    <submittedName>
        <fullName evidence="1">Uncharacterized protein</fullName>
    </submittedName>
</protein>
<dbReference type="KEGG" id="sbat:G4Z16_04900"/>
<organism evidence="1 2">
    <name type="scientific">Streptomyces bathyalis</name>
    <dbReference type="NCBI Taxonomy" id="2710756"/>
    <lineage>
        <taxon>Bacteria</taxon>
        <taxon>Bacillati</taxon>
        <taxon>Actinomycetota</taxon>
        <taxon>Actinomycetes</taxon>
        <taxon>Kitasatosporales</taxon>
        <taxon>Streptomycetaceae</taxon>
        <taxon>Streptomyces</taxon>
    </lineage>
</organism>
<keyword evidence="2" id="KW-1185">Reference proteome</keyword>
<gene>
    <name evidence="1" type="ORF">G4Z16_04900</name>
</gene>